<evidence type="ECO:0000313" key="1">
    <source>
        <dbReference type="EMBL" id="VDL96022.1"/>
    </source>
</evidence>
<proteinExistence type="predicted"/>
<evidence type="ECO:0000313" key="2">
    <source>
        <dbReference type="Proteomes" id="UP000275846"/>
    </source>
</evidence>
<protein>
    <submittedName>
        <fullName evidence="3">Reverse transcriptase domain-containing protein</fullName>
    </submittedName>
</protein>
<dbReference type="OrthoDB" id="6241411at2759"/>
<keyword evidence="2" id="KW-1185">Reference proteome</keyword>
<sequence>MVADNATVETRWCQLRNVIQSTALEVLERARRQHQDWFDNNDADISNLLAEKNGLHKAYMDLRTDAAKAAFFICQRLVRQRLRKISVLNCSSAISDAQDFQGVTIVHLYKGEEIQQLCDNHTGISLINIAGKIFARILLNRLNGHLEQGLLPERQFHYLLFAEDCALNIVTEEDMQISIDLFTAGCADFGLTISTAKTVVMHPPPPSAEYNAPLINVNGAQLKNVETFAYLGSMISRNTIIV</sequence>
<accession>A0A183SZI9</accession>
<organism evidence="3">
    <name type="scientific">Schistocephalus solidus</name>
    <name type="common">Tapeworm</name>
    <dbReference type="NCBI Taxonomy" id="70667"/>
    <lineage>
        <taxon>Eukaryota</taxon>
        <taxon>Metazoa</taxon>
        <taxon>Spiralia</taxon>
        <taxon>Lophotrochozoa</taxon>
        <taxon>Platyhelminthes</taxon>
        <taxon>Cestoda</taxon>
        <taxon>Eucestoda</taxon>
        <taxon>Diphyllobothriidea</taxon>
        <taxon>Diphyllobothriidae</taxon>
        <taxon>Schistocephalus</taxon>
    </lineage>
</organism>
<dbReference type="AlphaFoldDB" id="A0A183SZI9"/>
<dbReference type="PANTHER" id="PTHR47027">
    <property type="entry name" value="REVERSE TRANSCRIPTASE DOMAIN-CONTAINING PROTEIN"/>
    <property type="match status" value="1"/>
</dbReference>
<gene>
    <name evidence="1" type="ORF">SSLN_LOCUS9637</name>
</gene>
<dbReference type="PANTHER" id="PTHR47027:SF26">
    <property type="entry name" value="REVERSE TRANSCRIPTASE DOMAIN-CONTAINING PROTEIN"/>
    <property type="match status" value="1"/>
</dbReference>
<dbReference type="WBParaSite" id="SSLN_0000999901-mRNA-1">
    <property type="protein sequence ID" value="SSLN_0000999901-mRNA-1"/>
    <property type="gene ID" value="SSLN_0000999901"/>
</dbReference>
<dbReference type="Proteomes" id="UP000275846">
    <property type="component" value="Unassembled WGS sequence"/>
</dbReference>
<reference evidence="3" key="1">
    <citation type="submission" date="2016-06" db="UniProtKB">
        <authorList>
            <consortium name="WormBaseParasite"/>
        </authorList>
    </citation>
    <scope>IDENTIFICATION</scope>
</reference>
<reference evidence="1 2" key="2">
    <citation type="submission" date="2018-11" db="EMBL/GenBank/DDBJ databases">
        <authorList>
            <consortium name="Pathogen Informatics"/>
        </authorList>
    </citation>
    <scope>NUCLEOTIDE SEQUENCE [LARGE SCALE GENOMIC DNA]</scope>
    <source>
        <strain evidence="1 2">NST_G2</strain>
    </source>
</reference>
<evidence type="ECO:0000313" key="3">
    <source>
        <dbReference type="WBParaSite" id="SSLN_0000999901-mRNA-1"/>
    </source>
</evidence>
<dbReference type="EMBL" id="UYSU01035364">
    <property type="protein sequence ID" value="VDL96022.1"/>
    <property type="molecule type" value="Genomic_DNA"/>
</dbReference>
<name>A0A183SZI9_SCHSO</name>